<dbReference type="OrthoDB" id="410769at2759"/>
<protein>
    <submittedName>
        <fullName evidence="1">Uncharacterized protein</fullName>
    </submittedName>
</protein>
<dbReference type="AlphaFoldDB" id="A0A9P1G3D2"/>
<gene>
    <name evidence="1" type="ORF">C1SCF055_LOCUS24827</name>
</gene>
<dbReference type="EMBL" id="CAMXCT010002497">
    <property type="protein sequence ID" value="CAI3998538.1"/>
    <property type="molecule type" value="Genomic_DNA"/>
</dbReference>
<comment type="caution">
    <text evidence="1">The sequence shown here is derived from an EMBL/GenBank/DDBJ whole genome shotgun (WGS) entry which is preliminary data.</text>
</comment>
<accession>A0A9P1G3D2</accession>
<dbReference type="EMBL" id="CAMXCT020002497">
    <property type="protein sequence ID" value="CAL1151913.1"/>
    <property type="molecule type" value="Genomic_DNA"/>
</dbReference>
<reference evidence="1" key="1">
    <citation type="submission" date="2022-10" db="EMBL/GenBank/DDBJ databases">
        <authorList>
            <person name="Chen Y."/>
            <person name="Dougan E. K."/>
            <person name="Chan C."/>
            <person name="Rhodes N."/>
            <person name="Thang M."/>
        </authorList>
    </citation>
    <scope>NUCLEOTIDE SEQUENCE</scope>
</reference>
<sequence>MMRASHYTSLRFDLLDNEKPPHRSSNFMDLLHQSGFGLAILALLRCKEGDFACHFGIKCSSFCRINVGTSRRTACGALGYVKFQSVKNGNGLLERTALMVLLATVLGGCWSLEQPGGSLLEYYPTWRMVIRKVFEWGGPYAVQVVRFWMAHYKSMTSKRHYCYSNSPEILKFDKGVLPRNWNSSSSKVATAHHYVDKKGKRRYKGTNSLKKTEQYPMPFARAFCDMKEAMKRSSSGRPQIPDPLPPAMHTLTVLQWEDTDFWEFADLPNFYEYLPNFYEYLRGCKYLRIPELWKPHFPKTLS</sequence>
<evidence type="ECO:0000313" key="1">
    <source>
        <dbReference type="EMBL" id="CAI3998538.1"/>
    </source>
</evidence>
<keyword evidence="3" id="KW-1185">Reference proteome</keyword>
<name>A0A9P1G3D2_9DINO</name>
<evidence type="ECO:0000313" key="3">
    <source>
        <dbReference type="Proteomes" id="UP001152797"/>
    </source>
</evidence>
<proteinExistence type="predicted"/>
<organism evidence="1">
    <name type="scientific">Cladocopium goreaui</name>
    <dbReference type="NCBI Taxonomy" id="2562237"/>
    <lineage>
        <taxon>Eukaryota</taxon>
        <taxon>Sar</taxon>
        <taxon>Alveolata</taxon>
        <taxon>Dinophyceae</taxon>
        <taxon>Suessiales</taxon>
        <taxon>Symbiodiniaceae</taxon>
        <taxon>Cladocopium</taxon>
    </lineage>
</organism>
<dbReference type="Proteomes" id="UP001152797">
    <property type="component" value="Unassembled WGS sequence"/>
</dbReference>
<dbReference type="EMBL" id="CAMXCT030002497">
    <property type="protein sequence ID" value="CAL4785850.1"/>
    <property type="molecule type" value="Genomic_DNA"/>
</dbReference>
<reference evidence="2" key="2">
    <citation type="submission" date="2024-04" db="EMBL/GenBank/DDBJ databases">
        <authorList>
            <person name="Chen Y."/>
            <person name="Shah S."/>
            <person name="Dougan E. K."/>
            <person name="Thang M."/>
            <person name="Chan C."/>
        </authorList>
    </citation>
    <scope>NUCLEOTIDE SEQUENCE [LARGE SCALE GENOMIC DNA]</scope>
</reference>
<evidence type="ECO:0000313" key="2">
    <source>
        <dbReference type="EMBL" id="CAL1151913.1"/>
    </source>
</evidence>